<sequence length="310" mass="32959">MIDSRLLTLRTFASCGTVSTTAELTGYSPSAVSAQLRELQRSLDMQLLVKDGRGLRLTAAGRYLVKRSDTLIAEWESIKAAALRAGDQTPTHFGMGGFSTAASNLLAPLAAHVKRERPGVQVHVLEASPARCLDLLVAERIDLAVVVASQAEVDVDGDPRFEQISLLNDPLDVIVPADHAVAGNGPVTLEELSGEEWITDVPGTPYHDLFTAAFSALGLTPRVSHEAAEWDTSTALVEAGLGIGLVPRLASLEGARNVVRVRIAGQRRPTRKIVAAVRSGSAGSPLITESLAYLRATAQEILASRLDDES</sequence>
<keyword evidence="2" id="KW-0805">Transcription regulation</keyword>
<dbReference type="EMBL" id="JAGFBF010000005">
    <property type="protein sequence ID" value="MBO2990400.1"/>
    <property type="molecule type" value="Genomic_DNA"/>
</dbReference>
<gene>
    <name evidence="6" type="ORF">J4H85_10390</name>
</gene>
<dbReference type="CDD" id="cd08423">
    <property type="entry name" value="PBP2_LTTR_like_6"/>
    <property type="match status" value="1"/>
</dbReference>
<dbReference type="AlphaFoldDB" id="A0A939QGF7"/>
<dbReference type="Proteomes" id="UP000668403">
    <property type="component" value="Unassembled WGS sequence"/>
</dbReference>
<dbReference type="Pfam" id="PF03466">
    <property type="entry name" value="LysR_substrate"/>
    <property type="match status" value="1"/>
</dbReference>
<dbReference type="InterPro" id="IPR000847">
    <property type="entry name" value="LysR_HTH_N"/>
</dbReference>
<organism evidence="6 7">
    <name type="scientific">Leucobacter tardus</name>
    <dbReference type="NCBI Taxonomy" id="501483"/>
    <lineage>
        <taxon>Bacteria</taxon>
        <taxon>Bacillati</taxon>
        <taxon>Actinomycetota</taxon>
        <taxon>Actinomycetes</taxon>
        <taxon>Micrococcales</taxon>
        <taxon>Microbacteriaceae</taxon>
        <taxon>Leucobacter</taxon>
    </lineage>
</organism>
<dbReference type="InterPro" id="IPR036390">
    <property type="entry name" value="WH_DNA-bd_sf"/>
</dbReference>
<accession>A0A939QGF7</accession>
<dbReference type="RefSeq" id="WP_208239347.1">
    <property type="nucleotide sequence ID" value="NZ_BAAAQU010000002.1"/>
</dbReference>
<dbReference type="Gene3D" id="1.10.10.10">
    <property type="entry name" value="Winged helix-like DNA-binding domain superfamily/Winged helix DNA-binding domain"/>
    <property type="match status" value="1"/>
</dbReference>
<evidence type="ECO:0000313" key="6">
    <source>
        <dbReference type="EMBL" id="MBO2990400.1"/>
    </source>
</evidence>
<dbReference type="Pfam" id="PF00126">
    <property type="entry name" value="HTH_1"/>
    <property type="match status" value="1"/>
</dbReference>
<dbReference type="InterPro" id="IPR005119">
    <property type="entry name" value="LysR_subst-bd"/>
</dbReference>
<comment type="similarity">
    <text evidence="1">Belongs to the LysR transcriptional regulatory family.</text>
</comment>
<name>A0A939QGF7_9MICO</name>
<keyword evidence="7" id="KW-1185">Reference proteome</keyword>
<dbReference type="GO" id="GO:0003677">
    <property type="term" value="F:DNA binding"/>
    <property type="evidence" value="ECO:0007669"/>
    <property type="project" value="UniProtKB-KW"/>
</dbReference>
<dbReference type="GO" id="GO:0032993">
    <property type="term" value="C:protein-DNA complex"/>
    <property type="evidence" value="ECO:0007669"/>
    <property type="project" value="TreeGrafter"/>
</dbReference>
<dbReference type="GO" id="GO:0003700">
    <property type="term" value="F:DNA-binding transcription factor activity"/>
    <property type="evidence" value="ECO:0007669"/>
    <property type="project" value="InterPro"/>
</dbReference>
<comment type="caution">
    <text evidence="6">The sequence shown here is derived from an EMBL/GenBank/DDBJ whole genome shotgun (WGS) entry which is preliminary data.</text>
</comment>
<evidence type="ECO:0000256" key="3">
    <source>
        <dbReference type="ARBA" id="ARBA00023125"/>
    </source>
</evidence>
<dbReference type="SUPFAM" id="SSF46785">
    <property type="entry name" value="Winged helix' DNA-binding domain"/>
    <property type="match status" value="1"/>
</dbReference>
<evidence type="ECO:0000256" key="1">
    <source>
        <dbReference type="ARBA" id="ARBA00009437"/>
    </source>
</evidence>
<evidence type="ECO:0000259" key="5">
    <source>
        <dbReference type="PROSITE" id="PS50931"/>
    </source>
</evidence>
<dbReference type="InterPro" id="IPR036388">
    <property type="entry name" value="WH-like_DNA-bd_sf"/>
</dbReference>
<reference evidence="6" key="1">
    <citation type="submission" date="2021-03" db="EMBL/GenBank/DDBJ databases">
        <title>Leucobacter chromiisoli sp. nov., isolated from chromium-containing soil of chemical plant.</title>
        <authorList>
            <person name="Xu Z."/>
        </authorList>
    </citation>
    <scope>NUCLEOTIDE SEQUENCE</scope>
    <source>
        <strain evidence="6">K 70/01</strain>
    </source>
</reference>
<proteinExistence type="inferred from homology"/>
<evidence type="ECO:0000313" key="7">
    <source>
        <dbReference type="Proteomes" id="UP000668403"/>
    </source>
</evidence>
<dbReference type="PROSITE" id="PS50931">
    <property type="entry name" value="HTH_LYSR"/>
    <property type="match status" value="1"/>
</dbReference>
<dbReference type="Gene3D" id="3.40.190.10">
    <property type="entry name" value="Periplasmic binding protein-like II"/>
    <property type="match status" value="2"/>
</dbReference>
<feature type="domain" description="HTH lysR-type" evidence="5">
    <location>
        <begin position="1"/>
        <end position="58"/>
    </location>
</feature>
<keyword evidence="4" id="KW-0804">Transcription</keyword>
<evidence type="ECO:0000256" key="2">
    <source>
        <dbReference type="ARBA" id="ARBA00023015"/>
    </source>
</evidence>
<dbReference type="PANTHER" id="PTHR30346">
    <property type="entry name" value="TRANSCRIPTIONAL DUAL REGULATOR HCAR-RELATED"/>
    <property type="match status" value="1"/>
</dbReference>
<keyword evidence="3" id="KW-0238">DNA-binding</keyword>
<protein>
    <submittedName>
        <fullName evidence="6">LysR family transcriptional regulator</fullName>
    </submittedName>
</protein>
<dbReference type="SUPFAM" id="SSF53850">
    <property type="entry name" value="Periplasmic binding protein-like II"/>
    <property type="match status" value="1"/>
</dbReference>
<dbReference type="PANTHER" id="PTHR30346:SF29">
    <property type="entry name" value="LYSR SUBSTRATE-BINDING"/>
    <property type="match status" value="1"/>
</dbReference>
<evidence type="ECO:0000256" key="4">
    <source>
        <dbReference type="ARBA" id="ARBA00023163"/>
    </source>
</evidence>